<accession>A0A495ULS4</accession>
<dbReference type="CDD" id="cd07996">
    <property type="entry name" value="WGR_MMR_like"/>
    <property type="match status" value="1"/>
</dbReference>
<dbReference type="Pfam" id="PF05406">
    <property type="entry name" value="WGR"/>
    <property type="match status" value="1"/>
</dbReference>
<evidence type="ECO:0000313" key="3">
    <source>
        <dbReference type="EMBL" id="RKT38029.1"/>
    </source>
</evidence>
<dbReference type="SUPFAM" id="SSF142921">
    <property type="entry name" value="WGR domain-like"/>
    <property type="match status" value="1"/>
</dbReference>
<dbReference type="EMBL" id="RBXL01000002">
    <property type="protein sequence ID" value="RKT38029.1"/>
    <property type="molecule type" value="Genomic_DNA"/>
</dbReference>
<protein>
    <submittedName>
        <fullName evidence="3">WGR domain-containing protein</fullName>
    </submittedName>
</protein>
<sequence>MRWVNDATARYYEAHLVEDLFGSWTLITAWGRQGSPRGRIRSTGVASYDDGQQQIETIGKRRRQRGYRLLDGESAAAAPSRRTHARSVGNA</sequence>
<dbReference type="OrthoDB" id="5801306at2"/>
<feature type="domain" description="WGR" evidence="2">
    <location>
        <begin position="7"/>
        <end position="68"/>
    </location>
</feature>
<proteinExistence type="predicted"/>
<dbReference type="InterPro" id="IPR008893">
    <property type="entry name" value="WGR_domain"/>
</dbReference>
<dbReference type="AlphaFoldDB" id="A0A495ULS4"/>
<comment type="caution">
    <text evidence="3">The sequence shown here is derived from an EMBL/GenBank/DDBJ whole genome shotgun (WGS) entry which is preliminary data.</text>
</comment>
<dbReference type="RefSeq" id="WP_120800308.1">
    <property type="nucleotide sequence ID" value="NZ_RBXL01000002.1"/>
</dbReference>
<reference evidence="3 4" key="1">
    <citation type="submission" date="2018-10" db="EMBL/GenBank/DDBJ databases">
        <title>Genomic Encyclopedia of Archaeal and Bacterial Type Strains, Phase II (KMG-II): from individual species to whole genera.</title>
        <authorList>
            <person name="Goeker M."/>
        </authorList>
    </citation>
    <scope>NUCLEOTIDE SEQUENCE [LARGE SCALE GENOMIC DNA]</scope>
    <source>
        <strain evidence="3 4">DSM 235</strain>
    </source>
</reference>
<evidence type="ECO:0000259" key="2">
    <source>
        <dbReference type="Pfam" id="PF05406"/>
    </source>
</evidence>
<organism evidence="3 4">
    <name type="scientific">Thiocapsa rosea</name>
    <dbReference type="NCBI Taxonomy" id="69360"/>
    <lineage>
        <taxon>Bacteria</taxon>
        <taxon>Pseudomonadati</taxon>
        <taxon>Pseudomonadota</taxon>
        <taxon>Gammaproteobacteria</taxon>
        <taxon>Chromatiales</taxon>
        <taxon>Chromatiaceae</taxon>
        <taxon>Thiocapsa</taxon>
    </lineage>
</organism>
<name>A0A495ULS4_9GAMM</name>
<feature type="region of interest" description="Disordered" evidence="1">
    <location>
        <begin position="71"/>
        <end position="91"/>
    </location>
</feature>
<evidence type="ECO:0000313" key="4">
    <source>
        <dbReference type="Proteomes" id="UP000274556"/>
    </source>
</evidence>
<keyword evidence="4" id="KW-1185">Reference proteome</keyword>
<dbReference type="InterPro" id="IPR049809">
    <property type="entry name" value="YehF/YfeS-like_WGR"/>
</dbReference>
<evidence type="ECO:0000256" key="1">
    <source>
        <dbReference type="SAM" id="MobiDB-lite"/>
    </source>
</evidence>
<dbReference type="Proteomes" id="UP000274556">
    <property type="component" value="Unassembled WGS sequence"/>
</dbReference>
<gene>
    <name evidence="3" type="ORF">BDD21_5554</name>
</gene>
<dbReference type="InterPro" id="IPR036930">
    <property type="entry name" value="WGR_dom_sf"/>
</dbReference>